<dbReference type="GO" id="GO:0043137">
    <property type="term" value="P:DNA replication, removal of RNA primer"/>
    <property type="evidence" value="ECO:0007669"/>
    <property type="project" value="TreeGrafter"/>
</dbReference>
<evidence type="ECO:0000256" key="5">
    <source>
        <dbReference type="ARBA" id="ARBA00007383"/>
    </source>
</evidence>
<keyword evidence="19" id="KW-1185">Reference proteome</keyword>
<proteinExistence type="inferred from homology"/>
<evidence type="ECO:0000256" key="6">
    <source>
        <dbReference type="ARBA" id="ARBA00012180"/>
    </source>
</evidence>
<dbReference type="EMBL" id="QNRI01000001">
    <property type="protein sequence ID" value="RBP01815.1"/>
    <property type="molecule type" value="Genomic_DNA"/>
</dbReference>
<evidence type="ECO:0000313" key="19">
    <source>
        <dbReference type="Proteomes" id="UP000252254"/>
    </source>
</evidence>
<feature type="binding site" evidence="14 15">
    <location>
        <position position="170"/>
    </location>
    <ligand>
        <name>a divalent metal cation</name>
        <dbReference type="ChEBI" id="CHEBI:60240"/>
    </ligand>
</feature>
<dbReference type="GO" id="GO:0006298">
    <property type="term" value="P:mismatch repair"/>
    <property type="evidence" value="ECO:0007669"/>
    <property type="project" value="TreeGrafter"/>
</dbReference>
<protein>
    <recommendedName>
        <fullName evidence="7 14">Ribonuclease HII</fullName>
        <shortName evidence="14">RNase HII</shortName>
        <ecNumber evidence="6 14">3.1.26.4</ecNumber>
    </recommendedName>
</protein>
<keyword evidence="11 14" id="KW-0255">Endonuclease</keyword>
<comment type="caution">
    <text evidence="18">The sequence shown here is derived from an EMBL/GenBank/DDBJ whole genome shotgun (WGS) entry which is preliminary data.</text>
</comment>
<dbReference type="STRING" id="200904.GCA_900168775_01552"/>
<dbReference type="PROSITE" id="PS51975">
    <property type="entry name" value="RNASE_H_2"/>
    <property type="match status" value="1"/>
</dbReference>
<comment type="cofactor">
    <cofactor evidence="14 15">
        <name>Mn(2+)</name>
        <dbReference type="ChEBI" id="CHEBI:29035"/>
    </cofactor>
    <cofactor evidence="14 15">
        <name>Mg(2+)</name>
        <dbReference type="ChEBI" id="CHEBI:18420"/>
    </cofactor>
    <text evidence="14 15">Manganese or magnesium. Binds 1 divalent metal ion per monomer in the absence of substrate. May bind a second metal ion after substrate binding.</text>
</comment>
<sequence>MTKQQSVKEITQLLLTDTLSEEQLQLLHMDERKGVQTALKKYLNRKEKAQQLETQFYRMLQYEQKAYQQGKNIVVGVDEVGRGPLAGPVVAAAVVLDKDVYLPGINDSKQMSRAKRESFYEQLTTSAVTYSFGIVDNQMIDQINIYQATIRAMKQAVAGLTHQPDHLLVDAVDLSDLPYSSEAIIKGDQKSISIAAASILAKVKRDNMMAELHQIYPQYGFDQNQGYGTKTHLAAITKYGITPYHRQSFAPIKS</sequence>
<evidence type="ECO:0000256" key="1">
    <source>
        <dbReference type="ARBA" id="ARBA00000077"/>
    </source>
</evidence>
<evidence type="ECO:0000256" key="12">
    <source>
        <dbReference type="ARBA" id="ARBA00022801"/>
    </source>
</evidence>
<evidence type="ECO:0000256" key="8">
    <source>
        <dbReference type="ARBA" id="ARBA00022490"/>
    </source>
</evidence>
<keyword evidence="12 14" id="KW-0378">Hydrolase</keyword>
<dbReference type="InterPro" id="IPR036397">
    <property type="entry name" value="RNaseH_sf"/>
</dbReference>
<evidence type="ECO:0000256" key="7">
    <source>
        <dbReference type="ARBA" id="ARBA00019179"/>
    </source>
</evidence>
<dbReference type="InterPro" id="IPR001352">
    <property type="entry name" value="RNase_HII/HIII"/>
</dbReference>
<dbReference type="EC" id="3.1.26.4" evidence="6 14"/>
<feature type="binding site" evidence="14 15">
    <location>
        <position position="79"/>
    </location>
    <ligand>
        <name>a divalent metal cation</name>
        <dbReference type="ChEBI" id="CHEBI:60240"/>
    </ligand>
</feature>
<keyword evidence="13 14" id="KW-0464">Manganese</keyword>
<comment type="cofactor">
    <cofactor evidence="2">
        <name>Mg(2+)</name>
        <dbReference type="ChEBI" id="CHEBI:18420"/>
    </cofactor>
</comment>
<dbReference type="CDD" id="cd07182">
    <property type="entry name" value="RNase_HII_bacteria_HII_like"/>
    <property type="match status" value="1"/>
</dbReference>
<keyword evidence="8 14" id="KW-0963">Cytoplasm</keyword>
<dbReference type="PANTHER" id="PTHR10954:SF18">
    <property type="entry name" value="RIBONUCLEASE HII"/>
    <property type="match status" value="1"/>
</dbReference>
<name>A0A366EK56_9BACI</name>
<feature type="domain" description="RNase H type-2" evidence="17">
    <location>
        <begin position="72"/>
        <end position="254"/>
    </location>
</feature>
<evidence type="ECO:0000256" key="15">
    <source>
        <dbReference type="PROSITE-ProRule" id="PRU01319"/>
    </source>
</evidence>
<dbReference type="RefSeq" id="WP_113866642.1">
    <property type="nucleotide sequence ID" value="NZ_BAABQN010000001.1"/>
</dbReference>
<evidence type="ECO:0000259" key="17">
    <source>
        <dbReference type="PROSITE" id="PS51975"/>
    </source>
</evidence>
<dbReference type="OrthoDB" id="9803420at2"/>
<dbReference type="Pfam" id="PF01351">
    <property type="entry name" value="RNase_HII"/>
    <property type="match status" value="1"/>
</dbReference>
<feature type="binding site" evidence="14 15">
    <location>
        <position position="78"/>
    </location>
    <ligand>
        <name>a divalent metal cation</name>
        <dbReference type="ChEBI" id="CHEBI:60240"/>
    </ligand>
</feature>
<comment type="subcellular location">
    <subcellularLocation>
        <location evidence="4 14">Cytoplasm</location>
    </subcellularLocation>
</comment>
<evidence type="ECO:0000256" key="9">
    <source>
        <dbReference type="ARBA" id="ARBA00022722"/>
    </source>
</evidence>
<comment type="function">
    <text evidence="3 14 16">Endonuclease that specifically degrades the RNA of RNA-DNA hybrids.</text>
</comment>
<evidence type="ECO:0000256" key="11">
    <source>
        <dbReference type="ARBA" id="ARBA00022759"/>
    </source>
</evidence>
<evidence type="ECO:0000256" key="2">
    <source>
        <dbReference type="ARBA" id="ARBA00001946"/>
    </source>
</evidence>
<evidence type="ECO:0000256" key="3">
    <source>
        <dbReference type="ARBA" id="ARBA00004065"/>
    </source>
</evidence>
<gene>
    <name evidence="14" type="primary">rnhB</name>
    <name evidence="18" type="ORF">DES48_101559</name>
</gene>
<dbReference type="InterPro" id="IPR024567">
    <property type="entry name" value="RNase_HII/HIII_dom"/>
</dbReference>
<reference evidence="18 19" key="1">
    <citation type="submission" date="2018-06" db="EMBL/GenBank/DDBJ databases">
        <title>Genomic Encyclopedia of Type Strains, Phase IV (KMG-IV): sequencing the most valuable type-strain genomes for metagenomic binning, comparative biology and taxonomic classification.</title>
        <authorList>
            <person name="Goeker M."/>
        </authorList>
    </citation>
    <scope>NUCLEOTIDE SEQUENCE [LARGE SCALE GENOMIC DNA]</scope>
    <source>
        <strain evidence="18 19">DSM 15140</strain>
    </source>
</reference>
<dbReference type="SUPFAM" id="SSF53098">
    <property type="entry name" value="Ribonuclease H-like"/>
    <property type="match status" value="1"/>
</dbReference>
<accession>A0A366EK56</accession>
<dbReference type="AlphaFoldDB" id="A0A366EK56"/>
<organism evidence="18 19">
    <name type="scientific">Paraliobacillus ryukyuensis</name>
    <dbReference type="NCBI Taxonomy" id="200904"/>
    <lineage>
        <taxon>Bacteria</taxon>
        <taxon>Bacillati</taxon>
        <taxon>Bacillota</taxon>
        <taxon>Bacilli</taxon>
        <taxon>Bacillales</taxon>
        <taxon>Bacillaceae</taxon>
        <taxon>Paraliobacillus</taxon>
    </lineage>
</organism>
<dbReference type="NCBIfam" id="NF000594">
    <property type="entry name" value="PRK00015.1-1"/>
    <property type="match status" value="1"/>
</dbReference>
<keyword evidence="9 14" id="KW-0540">Nuclease</keyword>
<dbReference type="Proteomes" id="UP000252254">
    <property type="component" value="Unassembled WGS sequence"/>
</dbReference>
<dbReference type="InterPro" id="IPR012337">
    <property type="entry name" value="RNaseH-like_sf"/>
</dbReference>
<dbReference type="PANTHER" id="PTHR10954">
    <property type="entry name" value="RIBONUCLEASE H2 SUBUNIT A"/>
    <property type="match status" value="1"/>
</dbReference>
<dbReference type="GO" id="GO:0032299">
    <property type="term" value="C:ribonuclease H2 complex"/>
    <property type="evidence" value="ECO:0007669"/>
    <property type="project" value="TreeGrafter"/>
</dbReference>
<dbReference type="NCBIfam" id="NF000595">
    <property type="entry name" value="PRK00015.1-3"/>
    <property type="match status" value="1"/>
</dbReference>
<evidence type="ECO:0000256" key="4">
    <source>
        <dbReference type="ARBA" id="ARBA00004496"/>
    </source>
</evidence>
<evidence type="ECO:0000256" key="10">
    <source>
        <dbReference type="ARBA" id="ARBA00022723"/>
    </source>
</evidence>
<comment type="similarity">
    <text evidence="5 14 16">Belongs to the RNase HII family.</text>
</comment>
<dbReference type="GO" id="GO:0030145">
    <property type="term" value="F:manganese ion binding"/>
    <property type="evidence" value="ECO:0007669"/>
    <property type="project" value="UniProtKB-UniRule"/>
</dbReference>
<evidence type="ECO:0000256" key="16">
    <source>
        <dbReference type="RuleBase" id="RU003515"/>
    </source>
</evidence>
<dbReference type="GO" id="GO:0003723">
    <property type="term" value="F:RNA binding"/>
    <property type="evidence" value="ECO:0007669"/>
    <property type="project" value="UniProtKB-UniRule"/>
</dbReference>
<dbReference type="GO" id="GO:0004523">
    <property type="term" value="F:RNA-DNA hybrid ribonuclease activity"/>
    <property type="evidence" value="ECO:0007669"/>
    <property type="project" value="UniProtKB-UniRule"/>
</dbReference>
<dbReference type="GO" id="GO:0005737">
    <property type="term" value="C:cytoplasm"/>
    <property type="evidence" value="ECO:0007669"/>
    <property type="project" value="UniProtKB-SubCell"/>
</dbReference>
<evidence type="ECO:0000256" key="13">
    <source>
        <dbReference type="ARBA" id="ARBA00023211"/>
    </source>
</evidence>
<dbReference type="InterPro" id="IPR022898">
    <property type="entry name" value="RNase_HII"/>
</dbReference>
<keyword evidence="10 14" id="KW-0479">Metal-binding</keyword>
<evidence type="ECO:0000313" key="18">
    <source>
        <dbReference type="EMBL" id="RBP01815.1"/>
    </source>
</evidence>
<dbReference type="FunFam" id="3.30.420.10:FF:000006">
    <property type="entry name" value="Ribonuclease HII"/>
    <property type="match status" value="1"/>
</dbReference>
<evidence type="ECO:0000256" key="14">
    <source>
        <dbReference type="HAMAP-Rule" id="MF_00052"/>
    </source>
</evidence>
<comment type="catalytic activity">
    <reaction evidence="1 14 15 16">
        <text>Endonucleolytic cleavage to 5'-phosphomonoester.</text>
        <dbReference type="EC" id="3.1.26.4"/>
    </reaction>
</comment>
<dbReference type="HAMAP" id="MF_00052_B">
    <property type="entry name" value="RNase_HII_B"/>
    <property type="match status" value="1"/>
</dbReference>
<dbReference type="Gene3D" id="3.30.420.10">
    <property type="entry name" value="Ribonuclease H-like superfamily/Ribonuclease H"/>
    <property type="match status" value="1"/>
</dbReference>